<gene>
    <name evidence="1" type="ORF">KZJ38_07405</name>
</gene>
<evidence type="ECO:0000313" key="2">
    <source>
        <dbReference type="Proteomes" id="UP000826462"/>
    </source>
</evidence>
<name>A0ABX8UMB8_9BURK</name>
<accession>A0ABX8UMB8</accession>
<sequence>MSLLQKFDRIMSHIEIHDGEQWGYDSQERVGMVRFRVSCWLPDTVKTAAGEEHDKQRQYGRWWYVDQETLNDTEAVIRLVWMAYETFMMHELRERFRYQGALVFDPHRSILT</sequence>
<evidence type="ECO:0000313" key="1">
    <source>
        <dbReference type="EMBL" id="QYD70127.1"/>
    </source>
</evidence>
<reference evidence="1 2" key="1">
    <citation type="submission" date="2021-07" db="EMBL/GenBank/DDBJ databases">
        <title>Paraburkholderia edwinii protects Aspergillus sp. from phenazines by acting as a toxin sponge.</title>
        <authorList>
            <person name="Dahlstrom K.M."/>
            <person name="Newman D.K."/>
        </authorList>
    </citation>
    <scope>NUCLEOTIDE SEQUENCE [LARGE SCALE GENOMIC DNA]</scope>
    <source>
        <strain evidence="1 2">Pe01</strain>
    </source>
</reference>
<dbReference type="Proteomes" id="UP000826462">
    <property type="component" value="Chromosome 1"/>
</dbReference>
<dbReference type="RefSeq" id="WP_219799454.1">
    <property type="nucleotide sequence ID" value="NZ_CP080095.1"/>
</dbReference>
<keyword evidence="2" id="KW-1185">Reference proteome</keyword>
<organism evidence="1 2">
    <name type="scientific">Paraburkholderia edwinii</name>
    <dbReference type="NCBI Taxonomy" id="2861782"/>
    <lineage>
        <taxon>Bacteria</taxon>
        <taxon>Pseudomonadati</taxon>
        <taxon>Pseudomonadota</taxon>
        <taxon>Betaproteobacteria</taxon>
        <taxon>Burkholderiales</taxon>
        <taxon>Burkholderiaceae</taxon>
        <taxon>Paraburkholderia</taxon>
    </lineage>
</organism>
<protein>
    <recommendedName>
        <fullName evidence="3">Immunity protein 63 of polymorphic toxin system</fullName>
    </recommendedName>
</protein>
<evidence type="ECO:0008006" key="3">
    <source>
        <dbReference type="Google" id="ProtNLM"/>
    </source>
</evidence>
<proteinExistence type="predicted"/>
<dbReference type="EMBL" id="CP080095">
    <property type="protein sequence ID" value="QYD70127.1"/>
    <property type="molecule type" value="Genomic_DNA"/>
</dbReference>